<keyword evidence="3" id="KW-1185">Reference proteome</keyword>
<dbReference type="Proteomes" id="UP000253740">
    <property type="component" value="Unassembled WGS sequence"/>
</dbReference>
<evidence type="ECO:0000313" key="3">
    <source>
        <dbReference type="Proteomes" id="UP000253740"/>
    </source>
</evidence>
<dbReference type="AlphaFoldDB" id="A0A0K8QJ52"/>
<dbReference type="EMBL" id="DF970142">
    <property type="protein sequence ID" value="GAP64970.1"/>
    <property type="molecule type" value="Genomic_DNA"/>
</dbReference>
<feature type="region of interest" description="Disordered" evidence="1">
    <location>
        <begin position="1"/>
        <end position="36"/>
    </location>
</feature>
<accession>A0A0K8QJ52</accession>
<sequence length="55" mass="5625">MASSANAAPVAHGASAMPASNADMLQRNARRRQPVAAPLRFDTITSGTLACAELS</sequence>
<name>A0A0K8QJ52_9GAMM</name>
<gene>
    <name evidence="2" type="ORF">MBSD_n0253</name>
</gene>
<evidence type="ECO:0000313" key="2">
    <source>
        <dbReference type="EMBL" id="GAP64970.1"/>
    </source>
</evidence>
<protein>
    <submittedName>
        <fullName evidence="2">NADPH-dependent glutamate synthase beta chain-like oxidoreductase</fullName>
    </submittedName>
</protein>
<proteinExistence type="predicted"/>
<reference evidence="2" key="1">
    <citation type="submission" date="2015-08" db="EMBL/GenBank/DDBJ databases">
        <title>Complete DNA Sequence of Pseudomonas syringae pv. actinidiae, the Causal Agent of Kiwifruit Canker Disease.</title>
        <authorList>
            <person name="Rikkerink E.H.A."/>
            <person name="Fineran P.C."/>
        </authorList>
    </citation>
    <scope>NUCLEOTIDE SEQUENCE</scope>
    <source>
        <strain evidence="2">SkMP5</strain>
    </source>
</reference>
<organism evidence="2">
    <name type="scientific">Mizugakiibacter sediminis</name>
    <dbReference type="NCBI Taxonomy" id="1475481"/>
    <lineage>
        <taxon>Bacteria</taxon>
        <taxon>Pseudomonadati</taxon>
        <taxon>Pseudomonadota</taxon>
        <taxon>Gammaproteobacteria</taxon>
        <taxon>Lysobacterales</taxon>
        <taxon>Rhodanobacteraceae</taxon>
        <taxon>Mizugakiibacter</taxon>
    </lineage>
</organism>
<evidence type="ECO:0000256" key="1">
    <source>
        <dbReference type="SAM" id="MobiDB-lite"/>
    </source>
</evidence>